<dbReference type="Proteomes" id="UP000218244">
    <property type="component" value="Chromosome"/>
</dbReference>
<evidence type="ECO:0000313" key="6">
    <source>
        <dbReference type="Proteomes" id="UP000218244"/>
    </source>
</evidence>
<dbReference type="AlphaFoldDB" id="A0A160PQL8"/>
<evidence type="ECO:0000256" key="1">
    <source>
        <dbReference type="ARBA" id="ARBA00008361"/>
    </source>
</evidence>
<accession>A0A160PQL8</accession>
<dbReference type="PANTHER" id="PTHR44942:SF4">
    <property type="entry name" value="METHYLTRANSFERASE TYPE 11 DOMAIN-CONTAINING PROTEIN"/>
    <property type="match status" value="1"/>
</dbReference>
<dbReference type="RefSeq" id="WP_096455799.1">
    <property type="nucleotide sequence ID" value="NZ_AP017369.1"/>
</dbReference>
<dbReference type="GO" id="GO:0008757">
    <property type="term" value="F:S-adenosylmethionine-dependent methyltransferase activity"/>
    <property type="evidence" value="ECO:0007669"/>
    <property type="project" value="InterPro"/>
</dbReference>
<dbReference type="GO" id="GO:0032259">
    <property type="term" value="P:methylation"/>
    <property type="evidence" value="ECO:0007669"/>
    <property type="project" value="UniProtKB-KW"/>
</dbReference>
<dbReference type="KEGG" id="csur:N24_1523"/>
<evidence type="ECO:0000256" key="3">
    <source>
        <dbReference type="ARBA" id="ARBA00022679"/>
    </source>
</evidence>
<proteinExistence type="inferred from homology"/>
<dbReference type="Pfam" id="PF08241">
    <property type="entry name" value="Methyltransf_11"/>
    <property type="match status" value="1"/>
</dbReference>
<comment type="similarity">
    <text evidence="1">Belongs to the methyltransferase superfamily.</text>
</comment>
<keyword evidence="3 5" id="KW-0808">Transferase</keyword>
<dbReference type="CDD" id="cd02440">
    <property type="entry name" value="AdoMet_MTases"/>
    <property type="match status" value="1"/>
</dbReference>
<dbReference type="InterPro" id="IPR029063">
    <property type="entry name" value="SAM-dependent_MTases_sf"/>
</dbReference>
<keyword evidence="6" id="KW-1185">Reference proteome</keyword>
<dbReference type="InterPro" id="IPR013216">
    <property type="entry name" value="Methyltransf_11"/>
</dbReference>
<evidence type="ECO:0000313" key="5">
    <source>
        <dbReference type="EMBL" id="BAU95785.1"/>
    </source>
</evidence>
<protein>
    <submittedName>
        <fullName evidence="5">SAM-dependent methyltransferase</fullName>
    </submittedName>
</protein>
<evidence type="ECO:0000259" key="4">
    <source>
        <dbReference type="Pfam" id="PF08241"/>
    </source>
</evidence>
<keyword evidence="2 5" id="KW-0489">Methyltransferase</keyword>
<dbReference type="InterPro" id="IPR051052">
    <property type="entry name" value="Diverse_substrate_MTase"/>
</dbReference>
<reference evidence="5 6" key="1">
    <citation type="submission" date="2016-02" db="EMBL/GenBank/DDBJ databases">
        <title>Corynebacterium glutamicum N24 whole genome sequencing project.</title>
        <authorList>
            <person name="Matsutani M."/>
            <person name="Nangtapong N."/>
            <person name="Yakushi T."/>
            <person name="Matsushita K."/>
        </authorList>
    </citation>
    <scope>NUCLEOTIDE SEQUENCE [LARGE SCALE GENOMIC DNA]</scope>
    <source>
        <strain evidence="5 6">N24</strain>
    </source>
</reference>
<gene>
    <name evidence="5" type="ORF">N24_1523</name>
</gene>
<name>A0A160PQL8_9CORY</name>
<feature type="domain" description="Methyltransferase type 11" evidence="4">
    <location>
        <begin position="62"/>
        <end position="149"/>
    </location>
</feature>
<evidence type="ECO:0000256" key="2">
    <source>
        <dbReference type="ARBA" id="ARBA00022603"/>
    </source>
</evidence>
<dbReference type="Gene3D" id="3.40.50.150">
    <property type="entry name" value="Vaccinia Virus protein VP39"/>
    <property type="match status" value="1"/>
</dbReference>
<organism evidence="5 6">
    <name type="scientific">Corynebacterium suranareeae</name>
    <dbReference type="NCBI Taxonomy" id="2506452"/>
    <lineage>
        <taxon>Bacteria</taxon>
        <taxon>Bacillati</taxon>
        <taxon>Actinomycetota</taxon>
        <taxon>Actinomycetes</taxon>
        <taxon>Mycobacteriales</taxon>
        <taxon>Corynebacteriaceae</taxon>
        <taxon>Corynebacterium</taxon>
    </lineage>
</organism>
<dbReference type="EMBL" id="AP017369">
    <property type="protein sequence ID" value="BAU95785.1"/>
    <property type="molecule type" value="Genomic_DNA"/>
</dbReference>
<dbReference type="PANTHER" id="PTHR44942">
    <property type="entry name" value="METHYLTRANSF_11 DOMAIN-CONTAINING PROTEIN"/>
    <property type="match status" value="1"/>
</dbReference>
<sequence length="268" mass="29796">MNEPAHPPIPPVSKRNAPLFSDIKHRVTSASAFTQGSSTYHDVRPGYPAEVVELTKGYGRVLDVGAGTGKLTSELAADQIFALDPSMDMLRVFRTALPAVPCWQATAEQTGMLDSAVDLITCAQTWHWVDVKAASAEFERILAPDGAVLLVWNNLDTSIAWVHRLSRIMHAGDVLKPGFTPEITAPWSIAKEIRTTWNQVLTPEDIIQLAHTRSYWLNASEKIKNRVDDNLRWYLYEHLGFQAEVAVELPYRCDAFLLSRSGTLAGRT</sequence>
<dbReference type="SUPFAM" id="SSF53335">
    <property type="entry name" value="S-adenosyl-L-methionine-dependent methyltransferases"/>
    <property type="match status" value="1"/>
</dbReference>